<dbReference type="EMBL" id="JBHRZF010000050">
    <property type="protein sequence ID" value="MFC3860206.1"/>
    <property type="molecule type" value="Genomic_DNA"/>
</dbReference>
<keyword evidence="1" id="KW-0175">Coiled coil</keyword>
<evidence type="ECO:0000256" key="2">
    <source>
        <dbReference type="SAM" id="MobiDB-lite"/>
    </source>
</evidence>
<dbReference type="Gene3D" id="1.20.120.20">
    <property type="entry name" value="Apolipoprotein"/>
    <property type="match status" value="1"/>
</dbReference>
<sequence>MTNEATGGVSKRSLVLLGAFAALALNRDVRRGLVQGTRDAVNAAQGTLDDTVKPALSTAAHHTGQTVGHLLEEATHTLGSLREEAPGRAQSLLGTAQEVAGTVAATAAARAAQARNDAEKASKRARKQYGPRLSALSDDLLGSAENVRKEAEKTAKQVRKDYAPRLSALSEDLRDLADDRRHDAQKALKNARKSSRNLVGQLGQQASALLDDVQSDLQDEREDIEYRVNRARRKAERELRRSGKNWNAKKLQKAVDRQVAPLQKEAGKQLARLEKQARQYRREPRRAGVGGSAGTLLVLGGGAIALARLPQARQAIMDAVSSVSPEAADTLRGAGKKIRGVVGDFWIERDAAKTSTAIVPASDFKLTNQQPTTERKSDLDDRPPAADKNGSPTRNN</sequence>
<evidence type="ECO:0000313" key="3">
    <source>
        <dbReference type="EMBL" id="MFC3860206.1"/>
    </source>
</evidence>
<protein>
    <submittedName>
        <fullName evidence="3">Alginate biosynthesis protein AlgP</fullName>
    </submittedName>
</protein>
<evidence type="ECO:0000256" key="1">
    <source>
        <dbReference type="SAM" id="Coils"/>
    </source>
</evidence>
<feature type="coiled-coil region" evidence="1">
    <location>
        <begin position="214"/>
        <end position="283"/>
    </location>
</feature>
<proteinExistence type="predicted"/>
<organism evidence="3 4">
    <name type="scientific">Deinococcus antarcticus</name>
    <dbReference type="NCBI Taxonomy" id="1298767"/>
    <lineage>
        <taxon>Bacteria</taxon>
        <taxon>Thermotogati</taxon>
        <taxon>Deinococcota</taxon>
        <taxon>Deinococci</taxon>
        <taxon>Deinococcales</taxon>
        <taxon>Deinococcaceae</taxon>
        <taxon>Deinococcus</taxon>
    </lineage>
</organism>
<keyword evidence="4" id="KW-1185">Reference proteome</keyword>
<name>A0ABV8A4P1_9DEIO</name>
<dbReference type="SUPFAM" id="SSF58113">
    <property type="entry name" value="Apolipoprotein A-I"/>
    <property type="match status" value="1"/>
</dbReference>
<evidence type="ECO:0000313" key="4">
    <source>
        <dbReference type="Proteomes" id="UP001595748"/>
    </source>
</evidence>
<feature type="compositionally biased region" description="Basic and acidic residues" evidence="2">
    <location>
        <begin position="373"/>
        <end position="385"/>
    </location>
</feature>
<comment type="caution">
    <text evidence="3">The sequence shown here is derived from an EMBL/GenBank/DDBJ whole genome shotgun (WGS) entry which is preliminary data.</text>
</comment>
<dbReference type="RefSeq" id="WP_380076355.1">
    <property type="nucleotide sequence ID" value="NZ_JBHRZF010000050.1"/>
</dbReference>
<gene>
    <name evidence="3" type="ORF">ACFOPQ_05435</name>
</gene>
<feature type="coiled-coil region" evidence="1">
    <location>
        <begin position="104"/>
        <end position="161"/>
    </location>
</feature>
<dbReference type="Proteomes" id="UP001595748">
    <property type="component" value="Unassembled WGS sequence"/>
</dbReference>
<reference evidence="4" key="1">
    <citation type="journal article" date="2019" name="Int. J. Syst. Evol. Microbiol.">
        <title>The Global Catalogue of Microorganisms (GCM) 10K type strain sequencing project: providing services to taxonomists for standard genome sequencing and annotation.</title>
        <authorList>
            <consortium name="The Broad Institute Genomics Platform"/>
            <consortium name="The Broad Institute Genome Sequencing Center for Infectious Disease"/>
            <person name="Wu L."/>
            <person name="Ma J."/>
        </authorList>
    </citation>
    <scope>NUCLEOTIDE SEQUENCE [LARGE SCALE GENOMIC DNA]</scope>
    <source>
        <strain evidence="4">CCTCC AB 2013263</strain>
    </source>
</reference>
<accession>A0ABV8A4P1</accession>
<feature type="region of interest" description="Disordered" evidence="2">
    <location>
        <begin position="358"/>
        <end position="396"/>
    </location>
</feature>